<comment type="subunit">
    <text evidence="11">Homodimer.</text>
</comment>
<comment type="pathway">
    <text evidence="4 11">Purine metabolism; AMP biosynthesis via salvage pathway; AMP from adenine: step 1/1.</text>
</comment>
<gene>
    <name evidence="11" type="primary">apt</name>
    <name evidence="13" type="ORF">BSZ32_02740</name>
</gene>
<dbReference type="UniPathway" id="UPA00588">
    <property type="reaction ID" value="UER00646"/>
</dbReference>
<dbReference type="InterPro" id="IPR005764">
    <property type="entry name" value="Ade_phspho_trans"/>
</dbReference>
<dbReference type="Proteomes" id="UP000239907">
    <property type="component" value="Unassembled WGS sequence"/>
</dbReference>
<evidence type="ECO:0000256" key="9">
    <source>
        <dbReference type="ARBA" id="ARBA00022679"/>
    </source>
</evidence>
<comment type="function">
    <text evidence="2 11">Catalyzes a salvage reaction resulting in the formation of AMP, that is energically less costly than de novo synthesis.</text>
</comment>
<evidence type="ECO:0000259" key="12">
    <source>
        <dbReference type="Pfam" id="PF00156"/>
    </source>
</evidence>
<dbReference type="SUPFAM" id="SSF53271">
    <property type="entry name" value="PRTase-like"/>
    <property type="match status" value="1"/>
</dbReference>
<comment type="caution">
    <text evidence="13">The sequence shown here is derived from an EMBL/GenBank/DDBJ whole genome shotgun (WGS) entry which is preliminary data.</text>
</comment>
<organism evidence="13 14">
    <name type="scientific">Rubritalea profundi</name>
    <dbReference type="NCBI Taxonomy" id="1658618"/>
    <lineage>
        <taxon>Bacteria</taxon>
        <taxon>Pseudomonadati</taxon>
        <taxon>Verrucomicrobiota</taxon>
        <taxon>Verrucomicrobiia</taxon>
        <taxon>Verrucomicrobiales</taxon>
        <taxon>Rubritaleaceae</taxon>
        <taxon>Rubritalea</taxon>
    </lineage>
</organism>
<dbReference type="EC" id="2.4.2.7" evidence="6 11"/>
<dbReference type="CDD" id="cd06223">
    <property type="entry name" value="PRTases_typeI"/>
    <property type="match status" value="1"/>
</dbReference>
<name>A0A2S7TXN2_9BACT</name>
<protein>
    <recommendedName>
        <fullName evidence="6 11">Adenine phosphoribosyltransferase</fullName>
        <shortName evidence="11">APRT</shortName>
        <ecNumber evidence="6 11">2.4.2.7</ecNumber>
    </recommendedName>
</protein>
<dbReference type="RefSeq" id="WP_105042005.1">
    <property type="nucleotide sequence ID" value="NZ_MQWA01000001.1"/>
</dbReference>
<dbReference type="HAMAP" id="MF_00004">
    <property type="entry name" value="Aden_phosphoribosyltr"/>
    <property type="match status" value="1"/>
</dbReference>
<keyword evidence="7 11" id="KW-0963">Cytoplasm</keyword>
<keyword evidence="14" id="KW-1185">Reference proteome</keyword>
<keyword evidence="9 11" id="KW-0808">Transferase</keyword>
<evidence type="ECO:0000256" key="5">
    <source>
        <dbReference type="ARBA" id="ARBA00008391"/>
    </source>
</evidence>
<dbReference type="InterPro" id="IPR029057">
    <property type="entry name" value="PRTase-like"/>
</dbReference>
<evidence type="ECO:0000256" key="8">
    <source>
        <dbReference type="ARBA" id="ARBA00022676"/>
    </source>
</evidence>
<dbReference type="NCBIfam" id="NF002634">
    <property type="entry name" value="PRK02304.1-3"/>
    <property type="match status" value="1"/>
</dbReference>
<dbReference type="GO" id="GO:0006168">
    <property type="term" value="P:adenine salvage"/>
    <property type="evidence" value="ECO:0007669"/>
    <property type="project" value="InterPro"/>
</dbReference>
<dbReference type="NCBIfam" id="NF002636">
    <property type="entry name" value="PRK02304.1-5"/>
    <property type="match status" value="1"/>
</dbReference>
<feature type="domain" description="Phosphoribosyltransferase" evidence="12">
    <location>
        <begin position="47"/>
        <end position="147"/>
    </location>
</feature>
<dbReference type="EMBL" id="MQWA01000001">
    <property type="protein sequence ID" value="PQJ27516.1"/>
    <property type="molecule type" value="Genomic_DNA"/>
</dbReference>
<dbReference type="GO" id="GO:0006166">
    <property type="term" value="P:purine ribonucleoside salvage"/>
    <property type="evidence" value="ECO:0007669"/>
    <property type="project" value="UniProtKB-UniRule"/>
</dbReference>
<dbReference type="FunFam" id="3.40.50.2020:FF:000021">
    <property type="entry name" value="Adenine phosphoribosyltransferase"/>
    <property type="match status" value="1"/>
</dbReference>
<dbReference type="OrthoDB" id="9803963at2"/>
<dbReference type="NCBIfam" id="TIGR01090">
    <property type="entry name" value="apt"/>
    <property type="match status" value="1"/>
</dbReference>
<evidence type="ECO:0000256" key="4">
    <source>
        <dbReference type="ARBA" id="ARBA00004659"/>
    </source>
</evidence>
<proteinExistence type="inferred from homology"/>
<comment type="similarity">
    <text evidence="5 11">Belongs to the purine/pyrimidine phosphoribosyltransferase family.</text>
</comment>
<evidence type="ECO:0000256" key="3">
    <source>
        <dbReference type="ARBA" id="ARBA00004496"/>
    </source>
</evidence>
<dbReference type="Gene3D" id="3.40.50.2020">
    <property type="match status" value="1"/>
</dbReference>
<dbReference type="PANTHER" id="PTHR32315:SF3">
    <property type="entry name" value="ADENINE PHOSPHORIBOSYLTRANSFERASE"/>
    <property type="match status" value="1"/>
</dbReference>
<dbReference type="GO" id="GO:0044209">
    <property type="term" value="P:AMP salvage"/>
    <property type="evidence" value="ECO:0007669"/>
    <property type="project" value="UniProtKB-UniRule"/>
</dbReference>
<keyword evidence="8 11" id="KW-0328">Glycosyltransferase</keyword>
<dbReference type="GO" id="GO:0016208">
    <property type="term" value="F:AMP binding"/>
    <property type="evidence" value="ECO:0007669"/>
    <property type="project" value="TreeGrafter"/>
</dbReference>
<reference evidence="13 14" key="1">
    <citation type="submission" date="2016-12" db="EMBL/GenBank/DDBJ databases">
        <title>Study of bacterial adaptation to deep sea.</title>
        <authorList>
            <person name="Song J."/>
            <person name="Yoshizawa S."/>
            <person name="Kogure K."/>
        </authorList>
    </citation>
    <scope>NUCLEOTIDE SEQUENCE [LARGE SCALE GENOMIC DNA]</scope>
    <source>
        <strain evidence="13 14">SAORIC-165</strain>
    </source>
</reference>
<sequence length="173" mass="18954">MPDKLRAAIRDVPNFPKEGIIFKDITPVLGDPELLQLSIDQMAATADGLEIDKVVGIDARGFIFAPPIALKYKAGFVPVRKKGKLPWNTKSIRYSLEYGENEIEIHEDAVKPGDKVLLIDDLLATGGTAAAAVKLLKQLGAEVVCVTFLIELDFLNGREAIDCENIHSILHYS</sequence>
<evidence type="ECO:0000256" key="11">
    <source>
        <dbReference type="HAMAP-Rule" id="MF_00004"/>
    </source>
</evidence>
<dbReference type="PANTHER" id="PTHR32315">
    <property type="entry name" value="ADENINE PHOSPHORIBOSYLTRANSFERASE"/>
    <property type="match status" value="1"/>
</dbReference>
<evidence type="ECO:0000256" key="6">
    <source>
        <dbReference type="ARBA" id="ARBA00011893"/>
    </source>
</evidence>
<keyword evidence="10 11" id="KW-0660">Purine salvage</keyword>
<dbReference type="GO" id="GO:0003999">
    <property type="term" value="F:adenine phosphoribosyltransferase activity"/>
    <property type="evidence" value="ECO:0007669"/>
    <property type="project" value="UniProtKB-UniRule"/>
</dbReference>
<comment type="catalytic activity">
    <reaction evidence="1 11">
        <text>AMP + diphosphate = 5-phospho-alpha-D-ribose 1-diphosphate + adenine</text>
        <dbReference type="Rhea" id="RHEA:16609"/>
        <dbReference type="ChEBI" id="CHEBI:16708"/>
        <dbReference type="ChEBI" id="CHEBI:33019"/>
        <dbReference type="ChEBI" id="CHEBI:58017"/>
        <dbReference type="ChEBI" id="CHEBI:456215"/>
        <dbReference type="EC" id="2.4.2.7"/>
    </reaction>
</comment>
<accession>A0A2S7TXN2</accession>
<dbReference type="GO" id="GO:0002055">
    <property type="term" value="F:adenine binding"/>
    <property type="evidence" value="ECO:0007669"/>
    <property type="project" value="TreeGrafter"/>
</dbReference>
<evidence type="ECO:0000256" key="7">
    <source>
        <dbReference type="ARBA" id="ARBA00022490"/>
    </source>
</evidence>
<dbReference type="Pfam" id="PF00156">
    <property type="entry name" value="Pribosyltran"/>
    <property type="match status" value="1"/>
</dbReference>
<evidence type="ECO:0000313" key="14">
    <source>
        <dbReference type="Proteomes" id="UP000239907"/>
    </source>
</evidence>
<evidence type="ECO:0000256" key="10">
    <source>
        <dbReference type="ARBA" id="ARBA00022726"/>
    </source>
</evidence>
<comment type="subcellular location">
    <subcellularLocation>
        <location evidence="3 11">Cytoplasm</location>
    </subcellularLocation>
</comment>
<evidence type="ECO:0000256" key="1">
    <source>
        <dbReference type="ARBA" id="ARBA00000868"/>
    </source>
</evidence>
<dbReference type="InterPro" id="IPR050054">
    <property type="entry name" value="UPRTase/APRTase"/>
</dbReference>
<evidence type="ECO:0000313" key="13">
    <source>
        <dbReference type="EMBL" id="PQJ27516.1"/>
    </source>
</evidence>
<dbReference type="InterPro" id="IPR000836">
    <property type="entry name" value="PRTase_dom"/>
</dbReference>
<dbReference type="GO" id="GO:0005737">
    <property type="term" value="C:cytoplasm"/>
    <property type="evidence" value="ECO:0007669"/>
    <property type="project" value="UniProtKB-SubCell"/>
</dbReference>
<evidence type="ECO:0000256" key="2">
    <source>
        <dbReference type="ARBA" id="ARBA00003968"/>
    </source>
</evidence>
<dbReference type="AlphaFoldDB" id="A0A2S7TXN2"/>